<dbReference type="PROSITE" id="PS00463">
    <property type="entry name" value="ZN2_CY6_FUNGAL_1"/>
    <property type="match status" value="1"/>
</dbReference>
<evidence type="ECO:0000256" key="3">
    <source>
        <dbReference type="ARBA" id="ARBA00023125"/>
    </source>
</evidence>
<dbReference type="PROSITE" id="PS50048">
    <property type="entry name" value="ZN2_CY6_FUNGAL_2"/>
    <property type="match status" value="1"/>
</dbReference>
<dbReference type="GO" id="GO:0003677">
    <property type="term" value="F:DNA binding"/>
    <property type="evidence" value="ECO:0007669"/>
    <property type="project" value="UniProtKB-KW"/>
</dbReference>
<evidence type="ECO:0000313" key="9">
    <source>
        <dbReference type="Proteomes" id="UP000184356"/>
    </source>
</evidence>
<dbReference type="Pfam" id="PF04082">
    <property type="entry name" value="Fungal_trans"/>
    <property type="match status" value="1"/>
</dbReference>
<keyword evidence="5" id="KW-0539">Nucleus</keyword>
<sequence length="715" mass="79644">MESSASPRVSRACQRCRRQKLKCDEARPCTMCVRAGVFCQARDAVNTPRRKKRAAATRQTRVPPSNQHAVVAGADRPYENHGASSSAVGFAVNIFGQRATLYSNDRTGIPGRASPQPNTRAEWRLEKMSMPPPAVMEAALQVYFDHMHWFICIFHEPEFMQAVTPLLRQSTWNERSRGRVIAALTVAAVGLQCVAQESRWPGHSLLASFALQAASLRDELIAEVRLHVLKLMDECSLEAVQVSLLLGTYFIFHGSPGLAWNMLGLSVRSAYALSMHCSSAVIVADPVLSQVYRRTWNHITVADTYSAMIYGRPASLDAAFCHLHEMTELEDTRLPPTVARLLEDPKANRLMYHTQKYRLYELIRTALNRFRLINLQTPVSPDSFASLVEAIANSQASLDSWKTELPPVLKGQYWREHPEFVPPANENSPLSPESRAFRHLFLQSQILQMTYDSAVLFINRPLLEYQARLEFRTVIAEHLPAIRLSLDLSLKAALRVSRVSPAHHESELSLAFVLMNFFTAGVILCLAPTVLPFSKAANEAKDGILRIIRASRRLQSKNKIAKHTEQLLTRLLKLSLRQELENALHNNNESASDINPREQGQEPSHYASPSQSPRLAPAESCSSSTLKDDLPLTQPQPAGGDAPFPLSGIPADDLGIEPLGEAGNLSSSLEVSESGCYHQIDSYMDETMGAFGEMLFNLVPNDPYSAWNWGSNFRV</sequence>
<evidence type="ECO:0000313" key="8">
    <source>
        <dbReference type="EMBL" id="OJJ56864.1"/>
    </source>
</evidence>
<evidence type="ECO:0000256" key="6">
    <source>
        <dbReference type="SAM" id="MobiDB-lite"/>
    </source>
</evidence>
<evidence type="ECO:0000256" key="4">
    <source>
        <dbReference type="ARBA" id="ARBA00023163"/>
    </source>
</evidence>
<gene>
    <name evidence="8" type="ORF">ASPSYDRAFT_155452</name>
</gene>
<reference evidence="9" key="1">
    <citation type="journal article" date="2017" name="Genome Biol.">
        <title>Comparative genomics reveals high biological diversity and specific adaptations in the industrially and medically important fungal genus Aspergillus.</title>
        <authorList>
            <person name="de Vries R.P."/>
            <person name="Riley R."/>
            <person name="Wiebenga A."/>
            <person name="Aguilar-Osorio G."/>
            <person name="Amillis S."/>
            <person name="Uchima C.A."/>
            <person name="Anderluh G."/>
            <person name="Asadollahi M."/>
            <person name="Askin M."/>
            <person name="Barry K."/>
            <person name="Battaglia E."/>
            <person name="Bayram O."/>
            <person name="Benocci T."/>
            <person name="Braus-Stromeyer S.A."/>
            <person name="Caldana C."/>
            <person name="Canovas D."/>
            <person name="Cerqueira G.C."/>
            <person name="Chen F."/>
            <person name="Chen W."/>
            <person name="Choi C."/>
            <person name="Clum A."/>
            <person name="Dos Santos R.A."/>
            <person name="Damasio A.R."/>
            <person name="Diallinas G."/>
            <person name="Emri T."/>
            <person name="Fekete E."/>
            <person name="Flipphi M."/>
            <person name="Freyberg S."/>
            <person name="Gallo A."/>
            <person name="Gournas C."/>
            <person name="Habgood R."/>
            <person name="Hainaut M."/>
            <person name="Harispe M.L."/>
            <person name="Henrissat B."/>
            <person name="Hilden K.S."/>
            <person name="Hope R."/>
            <person name="Hossain A."/>
            <person name="Karabika E."/>
            <person name="Karaffa L."/>
            <person name="Karanyi Z."/>
            <person name="Krasevec N."/>
            <person name="Kuo A."/>
            <person name="Kusch H."/>
            <person name="LaButti K."/>
            <person name="Lagendijk E.L."/>
            <person name="Lapidus A."/>
            <person name="Levasseur A."/>
            <person name="Lindquist E."/>
            <person name="Lipzen A."/>
            <person name="Logrieco A.F."/>
            <person name="MacCabe A."/>
            <person name="Maekelae M.R."/>
            <person name="Malavazi I."/>
            <person name="Melin P."/>
            <person name="Meyer V."/>
            <person name="Mielnichuk N."/>
            <person name="Miskei M."/>
            <person name="Molnar A.P."/>
            <person name="Mule G."/>
            <person name="Ngan C.Y."/>
            <person name="Orejas M."/>
            <person name="Orosz E."/>
            <person name="Ouedraogo J.P."/>
            <person name="Overkamp K.M."/>
            <person name="Park H.-S."/>
            <person name="Perrone G."/>
            <person name="Piumi F."/>
            <person name="Punt P.J."/>
            <person name="Ram A.F."/>
            <person name="Ramon A."/>
            <person name="Rauscher S."/>
            <person name="Record E."/>
            <person name="Riano-Pachon D.M."/>
            <person name="Robert V."/>
            <person name="Roehrig J."/>
            <person name="Ruller R."/>
            <person name="Salamov A."/>
            <person name="Salih N.S."/>
            <person name="Samson R.A."/>
            <person name="Sandor E."/>
            <person name="Sanguinetti M."/>
            <person name="Schuetze T."/>
            <person name="Sepcic K."/>
            <person name="Shelest E."/>
            <person name="Sherlock G."/>
            <person name="Sophianopoulou V."/>
            <person name="Squina F.M."/>
            <person name="Sun H."/>
            <person name="Susca A."/>
            <person name="Todd R.B."/>
            <person name="Tsang A."/>
            <person name="Unkles S.E."/>
            <person name="van de Wiele N."/>
            <person name="van Rossen-Uffink D."/>
            <person name="Oliveira J.V."/>
            <person name="Vesth T.C."/>
            <person name="Visser J."/>
            <person name="Yu J.-H."/>
            <person name="Zhou M."/>
            <person name="Andersen M.R."/>
            <person name="Archer D.B."/>
            <person name="Baker S.E."/>
            <person name="Benoit I."/>
            <person name="Brakhage A.A."/>
            <person name="Braus G.H."/>
            <person name="Fischer R."/>
            <person name="Frisvad J.C."/>
            <person name="Goldman G.H."/>
            <person name="Houbraken J."/>
            <person name="Oakley B."/>
            <person name="Pocsi I."/>
            <person name="Scazzocchio C."/>
            <person name="Seiboth B."/>
            <person name="vanKuyk P.A."/>
            <person name="Wortman J."/>
            <person name="Dyer P.S."/>
            <person name="Grigoriev I.V."/>
        </authorList>
    </citation>
    <scope>NUCLEOTIDE SEQUENCE [LARGE SCALE GENOMIC DNA]</scope>
    <source>
        <strain evidence="9">CBS 593.65</strain>
    </source>
</reference>
<organism evidence="8 9">
    <name type="scientific">Aspergillus sydowii CBS 593.65</name>
    <dbReference type="NCBI Taxonomy" id="1036612"/>
    <lineage>
        <taxon>Eukaryota</taxon>
        <taxon>Fungi</taxon>
        <taxon>Dikarya</taxon>
        <taxon>Ascomycota</taxon>
        <taxon>Pezizomycotina</taxon>
        <taxon>Eurotiomycetes</taxon>
        <taxon>Eurotiomycetidae</taxon>
        <taxon>Eurotiales</taxon>
        <taxon>Aspergillaceae</taxon>
        <taxon>Aspergillus</taxon>
        <taxon>Aspergillus subgen. Nidulantes</taxon>
    </lineage>
</organism>
<dbReference type="CDD" id="cd12148">
    <property type="entry name" value="fungal_TF_MHR"/>
    <property type="match status" value="1"/>
</dbReference>
<dbReference type="SUPFAM" id="SSF57701">
    <property type="entry name" value="Zn2/Cys6 DNA-binding domain"/>
    <property type="match status" value="1"/>
</dbReference>
<keyword evidence="1" id="KW-0479">Metal-binding</keyword>
<dbReference type="InterPro" id="IPR007219">
    <property type="entry name" value="XnlR_reg_dom"/>
</dbReference>
<proteinExistence type="predicted"/>
<dbReference type="GO" id="GO:0008270">
    <property type="term" value="F:zinc ion binding"/>
    <property type="evidence" value="ECO:0007669"/>
    <property type="project" value="InterPro"/>
</dbReference>
<dbReference type="STRING" id="1036612.A0A1L9TBQ8"/>
<dbReference type="GO" id="GO:0000981">
    <property type="term" value="F:DNA-binding transcription factor activity, RNA polymerase II-specific"/>
    <property type="evidence" value="ECO:0007669"/>
    <property type="project" value="InterPro"/>
</dbReference>
<protein>
    <recommendedName>
        <fullName evidence="7">Zn(2)-C6 fungal-type domain-containing protein</fullName>
    </recommendedName>
</protein>
<dbReference type="VEuPathDB" id="FungiDB:ASPSYDRAFT_155452"/>
<accession>A0A1L9TBQ8</accession>
<dbReference type="GeneID" id="63758535"/>
<evidence type="ECO:0000259" key="7">
    <source>
        <dbReference type="PROSITE" id="PS50048"/>
    </source>
</evidence>
<feature type="region of interest" description="Disordered" evidence="6">
    <location>
        <begin position="585"/>
        <end position="661"/>
    </location>
</feature>
<evidence type="ECO:0000256" key="5">
    <source>
        <dbReference type="ARBA" id="ARBA00023242"/>
    </source>
</evidence>
<keyword evidence="9" id="KW-1185">Reference proteome</keyword>
<dbReference type="PANTHER" id="PTHR46910:SF17">
    <property type="entry name" value="SCFA-RELATED"/>
    <property type="match status" value="1"/>
</dbReference>
<dbReference type="EMBL" id="KV878589">
    <property type="protein sequence ID" value="OJJ56864.1"/>
    <property type="molecule type" value="Genomic_DNA"/>
</dbReference>
<dbReference type="InterPro" id="IPR050987">
    <property type="entry name" value="AtrR-like"/>
</dbReference>
<dbReference type="Gene3D" id="4.10.240.10">
    <property type="entry name" value="Zn(2)-C6 fungal-type DNA-binding domain"/>
    <property type="match status" value="1"/>
</dbReference>
<evidence type="ECO:0000256" key="1">
    <source>
        <dbReference type="ARBA" id="ARBA00022723"/>
    </source>
</evidence>
<dbReference type="PANTHER" id="PTHR46910">
    <property type="entry name" value="TRANSCRIPTION FACTOR PDR1"/>
    <property type="match status" value="1"/>
</dbReference>
<feature type="domain" description="Zn(2)-C6 fungal-type" evidence="7">
    <location>
        <begin position="12"/>
        <end position="39"/>
    </location>
</feature>
<dbReference type="RefSeq" id="XP_040700670.1">
    <property type="nucleotide sequence ID" value="XM_040842462.1"/>
</dbReference>
<dbReference type="SMART" id="SM00066">
    <property type="entry name" value="GAL4"/>
    <property type="match status" value="1"/>
</dbReference>
<keyword evidence="3" id="KW-0238">DNA-binding</keyword>
<dbReference type="AlphaFoldDB" id="A0A1L9TBQ8"/>
<keyword evidence="2" id="KW-0805">Transcription regulation</keyword>
<dbReference type="SMART" id="SM00906">
    <property type="entry name" value="Fungal_trans"/>
    <property type="match status" value="1"/>
</dbReference>
<dbReference type="Pfam" id="PF00172">
    <property type="entry name" value="Zn_clus"/>
    <property type="match status" value="1"/>
</dbReference>
<dbReference type="Proteomes" id="UP000184356">
    <property type="component" value="Unassembled WGS sequence"/>
</dbReference>
<dbReference type="OrthoDB" id="3266505at2759"/>
<dbReference type="InterPro" id="IPR001138">
    <property type="entry name" value="Zn2Cys6_DnaBD"/>
</dbReference>
<dbReference type="GO" id="GO:0006351">
    <property type="term" value="P:DNA-templated transcription"/>
    <property type="evidence" value="ECO:0007669"/>
    <property type="project" value="InterPro"/>
</dbReference>
<dbReference type="CDD" id="cd00067">
    <property type="entry name" value="GAL4"/>
    <property type="match status" value="1"/>
</dbReference>
<evidence type="ECO:0000256" key="2">
    <source>
        <dbReference type="ARBA" id="ARBA00023015"/>
    </source>
</evidence>
<dbReference type="InterPro" id="IPR036864">
    <property type="entry name" value="Zn2-C6_fun-type_DNA-bd_sf"/>
</dbReference>
<keyword evidence="4" id="KW-0804">Transcription</keyword>
<name>A0A1L9TBQ8_9EURO</name>